<dbReference type="SUPFAM" id="SSF51306">
    <property type="entry name" value="LexA/Signal peptidase"/>
    <property type="match status" value="1"/>
</dbReference>
<evidence type="ECO:0000256" key="3">
    <source>
        <dbReference type="ARBA" id="ARBA00009370"/>
    </source>
</evidence>
<evidence type="ECO:0000256" key="2">
    <source>
        <dbReference type="ARBA" id="ARBA00004401"/>
    </source>
</evidence>
<dbReference type="GO" id="GO:0004252">
    <property type="term" value="F:serine-type endopeptidase activity"/>
    <property type="evidence" value="ECO:0007669"/>
    <property type="project" value="InterPro"/>
</dbReference>
<comment type="caution">
    <text evidence="10">The sequence shown here is derived from an EMBL/GenBank/DDBJ whole genome shotgun (WGS) entry which is preliminary data.</text>
</comment>
<evidence type="ECO:0000259" key="9">
    <source>
        <dbReference type="Pfam" id="PF10502"/>
    </source>
</evidence>
<dbReference type="PROSITE" id="PS00501">
    <property type="entry name" value="SPASE_I_1"/>
    <property type="match status" value="1"/>
</dbReference>
<dbReference type="Pfam" id="PF10502">
    <property type="entry name" value="Peptidase_S26"/>
    <property type="match status" value="1"/>
</dbReference>
<evidence type="ECO:0000313" key="10">
    <source>
        <dbReference type="EMBL" id="TQL87127.1"/>
    </source>
</evidence>
<dbReference type="PRINTS" id="PR00727">
    <property type="entry name" value="LEADERPTASE"/>
</dbReference>
<feature type="active site" evidence="7">
    <location>
        <position position="43"/>
    </location>
</feature>
<protein>
    <recommendedName>
        <fullName evidence="4 8">Signal peptidase I</fullName>
        <ecNumber evidence="4 8">3.4.21.89</ecNumber>
    </recommendedName>
</protein>
<comment type="subcellular location">
    <subcellularLocation>
        <location evidence="2">Cell membrane</location>
        <topology evidence="2">Single-pass type II membrane protein</topology>
    </subcellularLocation>
    <subcellularLocation>
        <location evidence="8">Membrane</location>
        <topology evidence="8">Single-pass type II membrane protein</topology>
    </subcellularLocation>
</comment>
<dbReference type="EC" id="3.4.21.89" evidence="4 8"/>
<dbReference type="InterPro" id="IPR019533">
    <property type="entry name" value="Peptidase_S26"/>
</dbReference>
<dbReference type="PANTHER" id="PTHR43390:SF1">
    <property type="entry name" value="CHLOROPLAST PROCESSING PEPTIDASE"/>
    <property type="match status" value="1"/>
</dbReference>
<dbReference type="InterPro" id="IPR036286">
    <property type="entry name" value="LexA/Signal_pep-like_sf"/>
</dbReference>
<feature type="domain" description="Peptidase S26" evidence="9">
    <location>
        <begin position="22"/>
        <end position="219"/>
    </location>
</feature>
<evidence type="ECO:0000313" key="11">
    <source>
        <dbReference type="Proteomes" id="UP000317209"/>
    </source>
</evidence>
<sequence>MMTTTEEPRRRRTPFRSVWFHVALALALTLLVVAFIGQPSSGSMAPTLQPGDRLIVNRLAYVAADPGPGDIVVFRPDEDWGEKPASGNWVSAALRWVGETTGIRPYVLVKRVIAGPGQTVECCDADGSVLVDGEPLDEPYVVDNLPFVPSQLDCDTTPVSARCFPAVTVPENSYLVLGDNRANSADSAFPCRGNPTADDGCFRWMTRDDVFGKAGAILWPVSRWGGP</sequence>
<comment type="catalytic activity">
    <reaction evidence="1 8">
        <text>Cleavage of hydrophobic, N-terminal signal or leader sequences from secreted and periplasmic proteins.</text>
        <dbReference type="EC" id="3.4.21.89"/>
    </reaction>
</comment>
<dbReference type="InterPro" id="IPR019758">
    <property type="entry name" value="Pept_S26A_signal_pept_1_CS"/>
</dbReference>
<dbReference type="PANTHER" id="PTHR43390">
    <property type="entry name" value="SIGNAL PEPTIDASE I"/>
    <property type="match status" value="1"/>
</dbReference>
<organism evidence="10 11">
    <name type="scientific">Microbacterium saperdae</name>
    <dbReference type="NCBI Taxonomy" id="69368"/>
    <lineage>
        <taxon>Bacteria</taxon>
        <taxon>Bacillati</taxon>
        <taxon>Actinomycetota</taxon>
        <taxon>Actinomycetes</taxon>
        <taxon>Micrococcales</taxon>
        <taxon>Microbacteriaceae</taxon>
        <taxon>Microbacterium</taxon>
    </lineage>
</organism>
<dbReference type="CDD" id="cd06530">
    <property type="entry name" value="S26_SPase_I"/>
    <property type="match status" value="1"/>
</dbReference>
<dbReference type="Gene3D" id="2.10.109.10">
    <property type="entry name" value="Umud Fragment, subunit A"/>
    <property type="match status" value="1"/>
</dbReference>
<feature type="active site" evidence="7">
    <location>
        <position position="110"/>
    </location>
</feature>
<proteinExistence type="inferred from homology"/>
<evidence type="ECO:0000256" key="8">
    <source>
        <dbReference type="RuleBase" id="RU362042"/>
    </source>
</evidence>
<evidence type="ECO:0000256" key="5">
    <source>
        <dbReference type="ARBA" id="ARBA00022670"/>
    </source>
</evidence>
<dbReference type="GO" id="GO:0005886">
    <property type="term" value="C:plasma membrane"/>
    <property type="evidence" value="ECO:0007669"/>
    <property type="project" value="UniProtKB-SubCell"/>
</dbReference>
<reference evidence="10 11" key="1">
    <citation type="submission" date="2019-06" db="EMBL/GenBank/DDBJ databases">
        <title>Sequencing the genomes of 1000 actinobacteria strains.</title>
        <authorList>
            <person name="Klenk H.-P."/>
        </authorList>
    </citation>
    <scope>NUCLEOTIDE SEQUENCE [LARGE SCALE GENOMIC DNA]</scope>
    <source>
        <strain evidence="10 11">DSM 20169</strain>
    </source>
</reference>
<dbReference type="GO" id="GO:0009003">
    <property type="term" value="F:signal peptidase activity"/>
    <property type="evidence" value="ECO:0007669"/>
    <property type="project" value="UniProtKB-EC"/>
</dbReference>
<dbReference type="EMBL" id="VFOX01000001">
    <property type="protein sequence ID" value="TQL87127.1"/>
    <property type="molecule type" value="Genomic_DNA"/>
</dbReference>
<dbReference type="AlphaFoldDB" id="A0A543BQM6"/>
<dbReference type="InterPro" id="IPR000223">
    <property type="entry name" value="Pept_S26A_signal_pept_1"/>
</dbReference>
<keyword evidence="6 8" id="KW-0378">Hydrolase</keyword>
<evidence type="ECO:0000256" key="7">
    <source>
        <dbReference type="PIRSR" id="PIRSR600223-1"/>
    </source>
</evidence>
<evidence type="ECO:0000256" key="1">
    <source>
        <dbReference type="ARBA" id="ARBA00000677"/>
    </source>
</evidence>
<dbReference type="Proteomes" id="UP000317209">
    <property type="component" value="Unassembled WGS sequence"/>
</dbReference>
<keyword evidence="11" id="KW-1185">Reference proteome</keyword>
<name>A0A543BQM6_9MICO</name>
<dbReference type="InterPro" id="IPR019756">
    <property type="entry name" value="Pept_S26A_signal_pept_1_Ser-AS"/>
</dbReference>
<dbReference type="PROSITE" id="PS00761">
    <property type="entry name" value="SPASE_I_3"/>
    <property type="match status" value="1"/>
</dbReference>
<keyword evidence="5 8" id="KW-0645">Protease</keyword>
<evidence type="ECO:0000256" key="6">
    <source>
        <dbReference type="ARBA" id="ARBA00022801"/>
    </source>
</evidence>
<evidence type="ECO:0000256" key="4">
    <source>
        <dbReference type="ARBA" id="ARBA00013208"/>
    </source>
</evidence>
<dbReference type="NCBIfam" id="TIGR02227">
    <property type="entry name" value="sigpep_I_bact"/>
    <property type="match status" value="1"/>
</dbReference>
<accession>A0A543BQM6</accession>
<gene>
    <name evidence="10" type="ORF">FB560_2794</name>
</gene>
<dbReference type="GO" id="GO:0006465">
    <property type="term" value="P:signal peptide processing"/>
    <property type="evidence" value="ECO:0007669"/>
    <property type="project" value="InterPro"/>
</dbReference>
<comment type="similarity">
    <text evidence="3 8">Belongs to the peptidase S26 family.</text>
</comment>